<gene>
    <name evidence="6" type="ORF">SAMN05443637_108134</name>
</gene>
<dbReference type="PROSITE" id="PS01081">
    <property type="entry name" value="HTH_TETR_1"/>
    <property type="match status" value="1"/>
</dbReference>
<dbReference type="Pfam" id="PF00440">
    <property type="entry name" value="TetR_N"/>
    <property type="match status" value="1"/>
</dbReference>
<keyword evidence="7" id="KW-1185">Reference proteome</keyword>
<sequence length="196" mass="21327">MLAVPPRGRPRAFDRDAALDTAVHLFWERGYEGTSLADLTAAMGINAPSFYAAFGNKEALFREAVERYGQLFGHPPAHGGTAREIVEHWLRDTAREYVVAGRPRGCLVVLAALTCTDRNRAVREFLAAKRRDALAALAAALRATAEEDLDVPAAVRFYGTVLHGLAIEARDGAEQADLDAVIDAALSVWPRFRRGG</sequence>
<dbReference type="AlphaFoldDB" id="A0A1M6TML1"/>
<proteinExistence type="predicted"/>
<evidence type="ECO:0000313" key="7">
    <source>
        <dbReference type="Proteomes" id="UP000184363"/>
    </source>
</evidence>
<dbReference type="PROSITE" id="PS50977">
    <property type="entry name" value="HTH_TETR_2"/>
    <property type="match status" value="1"/>
</dbReference>
<dbReference type="STRING" id="1848.SAMN05443637_108134"/>
<protein>
    <submittedName>
        <fullName evidence="6">Transcriptional regulator, TetR family</fullName>
    </submittedName>
</protein>
<dbReference type="PRINTS" id="PR00455">
    <property type="entry name" value="HTHTETR"/>
</dbReference>
<evidence type="ECO:0000313" key="6">
    <source>
        <dbReference type="EMBL" id="SHK58191.1"/>
    </source>
</evidence>
<dbReference type="OrthoDB" id="9805134at2"/>
<dbReference type="PANTHER" id="PTHR47506">
    <property type="entry name" value="TRANSCRIPTIONAL REGULATORY PROTEIN"/>
    <property type="match status" value="1"/>
</dbReference>
<evidence type="ECO:0000259" key="5">
    <source>
        <dbReference type="PROSITE" id="PS50977"/>
    </source>
</evidence>
<organism evidence="6 7">
    <name type="scientific">Pseudonocardia thermophila</name>
    <dbReference type="NCBI Taxonomy" id="1848"/>
    <lineage>
        <taxon>Bacteria</taxon>
        <taxon>Bacillati</taxon>
        <taxon>Actinomycetota</taxon>
        <taxon>Actinomycetes</taxon>
        <taxon>Pseudonocardiales</taxon>
        <taxon>Pseudonocardiaceae</taxon>
        <taxon>Pseudonocardia</taxon>
    </lineage>
</organism>
<feature type="DNA-binding region" description="H-T-H motif" evidence="4">
    <location>
        <begin position="35"/>
        <end position="54"/>
    </location>
</feature>
<name>A0A1M6TML1_PSETH</name>
<keyword evidence="2 4" id="KW-0238">DNA-binding</keyword>
<dbReference type="InterPro" id="IPR023772">
    <property type="entry name" value="DNA-bd_HTH_TetR-type_CS"/>
</dbReference>
<dbReference type="SUPFAM" id="SSF48498">
    <property type="entry name" value="Tetracyclin repressor-like, C-terminal domain"/>
    <property type="match status" value="1"/>
</dbReference>
<dbReference type="InterPro" id="IPR036271">
    <property type="entry name" value="Tet_transcr_reg_TetR-rel_C_sf"/>
</dbReference>
<dbReference type="PANTHER" id="PTHR47506:SF1">
    <property type="entry name" value="HTH-TYPE TRANSCRIPTIONAL REGULATOR YJDC"/>
    <property type="match status" value="1"/>
</dbReference>
<dbReference type="InterPro" id="IPR001647">
    <property type="entry name" value="HTH_TetR"/>
</dbReference>
<dbReference type="EMBL" id="FRAP01000008">
    <property type="protein sequence ID" value="SHK58191.1"/>
    <property type="molecule type" value="Genomic_DNA"/>
</dbReference>
<keyword evidence="3" id="KW-0804">Transcription</keyword>
<evidence type="ECO:0000256" key="1">
    <source>
        <dbReference type="ARBA" id="ARBA00023015"/>
    </source>
</evidence>
<dbReference type="InterPro" id="IPR009057">
    <property type="entry name" value="Homeodomain-like_sf"/>
</dbReference>
<dbReference type="GO" id="GO:0003677">
    <property type="term" value="F:DNA binding"/>
    <property type="evidence" value="ECO:0007669"/>
    <property type="project" value="UniProtKB-UniRule"/>
</dbReference>
<reference evidence="6 7" key="1">
    <citation type="submission" date="2016-11" db="EMBL/GenBank/DDBJ databases">
        <authorList>
            <person name="Jaros S."/>
            <person name="Januszkiewicz K."/>
            <person name="Wedrychowicz H."/>
        </authorList>
    </citation>
    <scope>NUCLEOTIDE SEQUENCE [LARGE SCALE GENOMIC DNA]</scope>
    <source>
        <strain evidence="6 7">DSM 43832</strain>
    </source>
</reference>
<keyword evidence="1" id="KW-0805">Transcription regulation</keyword>
<dbReference type="Proteomes" id="UP000184363">
    <property type="component" value="Unassembled WGS sequence"/>
</dbReference>
<evidence type="ECO:0000256" key="2">
    <source>
        <dbReference type="ARBA" id="ARBA00023125"/>
    </source>
</evidence>
<feature type="domain" description="HTH tetR-type" evidence="5">
    <location>
        <begin position="12"/>
        <end position="72"/>
    </location>
</feature>
<dbReference type="SUPFAM" id="SSF46689">
    <property type="entry name" value="Homeodomain-like"/>
    <property type="match status" value="1"/>
</dbReference>
<accession>A0A1M6TML1</accession>
<evidence type="ECO:0000256" key="3">
    <source>
        <dbReference type="ARBA" id="ARBA00023163"/>
    </source>
</evidence>
<dbReference type="Gene3D" id="1.10.357.10">
    <property type="entry name" value="Tetracycline Repressor, domain 2"/>
    <property type="match status" value="1"/>
</dbReference>
<evidence type="ECO:0000256" key="4">
    <source>
        <dbReference type="PROSITE-ProRule" id="PRU00335"/>
    </source>
</evidence>
<dbReference type="Gene3D" id="1.10.10.60">
    <property type="entry name" value="Homeodomain-like"/>
    <property type="match status" value="1"/>
</dbReference>